<evidence type="ECO:0000259" key="9">
    <source>
        <dbReference type="Pfam" id="PF12704"/>
    </source>
</evidence>
<accession>C5NXC1</accession>
<evidence type="ECO:0000256" key="2">
    <source>
        <dbReference type="ARBA" id="ARBA00022475"/>
    </source>
</evidence>
<feature type="domain" description="MacB-like periplasmic core" evidence="9">
    <location>
        <begin position="94"/>
        <end position="205"/>
    </location>
</feature>
<dbReference type="eggNOG" id="COG4591">
    <property type="taxonomic scope" value="Bacteria"/>
</dbReference>
<keyword evidence="2" id="KW-1003">Cell membrane</keyword>
<comment type="subcellular location">
    <subcellularLocation>
        <location evidence="1">Cell membrane</location>
        <topology evidence="1">Multi-pass membrane protein</topology>
    </subcellularLocation>
</comment>
<keyword evidence="5 7" id="KW-0472">Membrane</keyword>
<feature type="transmembrane region" description="Helical" evidence="7">
    <location>
        <begin position="748"/>
        <end position="772"/>
    </location>
</feature>
<evidence type="ECO:0000256" key="5">
    <source>
        <dbReference type="ARBA" id="ARBA00023136"/>
    </source>
</evidence>
<feature type="domain" description="ABC3 transporter permease C-terminal" evidence="8">
    <location>
        <begin position="236"/>
        <end position="352"/>
    </location>
</feature>
<feature type="transmembrane region" description="Helical" evidence="7">
    <location>
        <begin position="455"/>
        <end position="473"/>
    </location>
</feature>
<name>C5NXC1_9BACL</name>
<dbReference type="AlphaFoldDB" id="C5NXC1"/>
<comment type="similarity">
    <text evidence="6">Belongs to the ABC-4 integral membrane protein family.</text>
</comment>
<feature type="transmembrane region" description="Helical" evidence="7">
    <location>
        <begin position="401"/>
        <end position="424"/>
    </location>
</feature>
<dbReference type="Proteomes" id="UP000006004">
    <property type="component" value="Unassembled WGS sequence"/>
</dbReference>
<dbReference type="PANTHER" id="PTHR30572:SF4">
    <property type="entry name" value="ABC TRANSPORTER PERMEASE YTRF"/>
    <property type="match status" value="1"/>
</dbReference>
<evidence type="ECO:0000256" key="6">
    <source>
        <dbReference type="ARBA" id="ARBA00038076"/>
    </source>
</evidence>
<dbReference type="Pfam" id="PF12704">
    <property type="entry name" value="MacB_PCD"/>
    <property type="match status" value="1"/>
</dbReference>
<evidence type="ECO:0000256" key="3">
    <source>
        <dbReference type="ARBA" id="ARBA00022692"/>
    </source>
</evidence>
<evidence type="ECO:0000313" key="10">
    <source>
        <dbReference type="EMBL" id="EER68077.1"/>
    </source>
</evidence>
<evidence type="ECO:0000313" key="11">
    <source>
        <dbReference type="Proteomes" id="UP000006004"/>
    </source>
</evidence>
<dbReference type="InterPro" id="IPR003838">
    <property type="entry name" value="ABC3_permease_C"/>
</dbReference>
<feature type="transmembrane region" description="Helical" evidence="7">
    <location>
        <begin position="778"/>
        <end position="796"/>
    </location>
</feature>
<evidence type="ECO:0000259" key="8">
    <source>
        <dbReference type="Pfam" id="PF02687"/>
    </source>
</evidence>
<feature type="transmembrane region" description="Helical" evidence="7">
    <location>
        <begin position="378"/>
        <end position="395"/>
    </location>
</feature>
<dbReference type="Pfam" id="PF02687">
    <property type="entry name" value="FtsX"/>
    <property type="match status" value="1"/>
</dbReference>
<proteinExistence type="inferred from homology"/>
<feature type="transmembrane region" description="Helical" evidence="7">
    <location>
        <begin position="692"/>
        <end position="713"/>
    </location>
</feature>
<dbReference type="InterPro" id="IPR050250">
    <property type="entry name" value="Macrolide_Exporter_MacB"/>
</dbReference>
<comment type="caution">
    <text evidence="10">The sequence shown here is derived from an EMBL/GenBank/DDBJ whole genome shotgun (WGS) entry which is preliminary data.</text>
</comment>
<protein>
    <submittedName>
        <fullName evidence="10">Efflux ABC transporter, permease protein</fullName>
    </submittedName>
</protein>
<reference evidence="10" key="1">
    <citation type="submission" date="2009-01" db="EMBL/GenBank/DDBJ databases">
        <authorList>
            <person name="Fulton L."/>
            <person name="Clifton S."/>
            <person name="Chinwalla A.T."/>
            <person name="Mitreva M."/>
            <person name="Sodergren E."/>
            <person name="Weinstock G."/>
            <person name="Clifton S."/>
            <person name="Dooling D.J."/>
            <person name="Fulton B."/>
            <person name="Minx P."/>
            <person name="Pepin K.H."/>
            <person name="Johnson M."/>
            <person name="Bhonagiri V."/>
            <person name="Nash W.E."/>
            <person name="Mardis E.R."/>
            <person name="Wilson R.K."/>
        </authorList>
    </citation>
    <scope>NUCLEOTIDE SEQUENCE [LARGE SCALE GENOMIC DNA]</scope>
    <source>
        <strain evidence="10">ATCC 10379</strain>
    </source>
</reference>
<feature type="transmembrane region" description="Helical" evidence="7">
    <location>
        <begin position="285"/>
        <end position="305"/>
    </location>
</feature>
<dbReference type="InterPro" id="IPR025857">
    <property type="entry name" value="MacB_PCD"/>
</dbReference>
<reference evidence="10" key="2">
    <citation type="submission" date="2009-06" db="EMBL/GenBank/DDBJ databases">
        <authorList>
            <person name="Sebastian Y."/>
            <person name="Madupu R."/>
            <person name="Durkin A.S."/>
            <person name="Torralba M."/>
            <person name="Methe B."/>
            <person name="Sutton G.G."/>
            <person name="Strausberg R.L."/>
            <person name="Nelson K.E."/>
        </authorList>
    </citation>
    <scope>NUCLEOTIDE SEQUENCE [LARGE SCALE GENOMIC DNA]</scope>
    <source>
        <strain evidence="10">ATCC 10379</strain>
    </source>
</reference>
<organism evidence="10 11">
    <name type="scientific">Gemella haemolysans ATCC 10379</name>
    <dbReference type="NCBI Taxonomy" id="546270"/>
    <lineage>
        <taxon>Bacteria</taxon>
        <taxon>Bacillati</taxon>
        <taxon>Bacillota</taxon>
        <taxon>Bacilli</taxon>
        <taxon>Bacillales</taxon>
        <taxon>Gemellaceae</taxon>
        <taxon>Gemella</taxon>
    </lineage>
</organism>
<dbReference type="EMBL" id="ACDZ02000014">
    <property type="protein sequence ID" value="EER68077.1"/>
    <property type="molecule type" value="Genomic_DNA"/>
</dbReference>
<dbReference type="GO" id="GO:0022857">
    <property type="term" value="F:transmembrane transporter activity"/>
    <property type="evidence" value="ECO:0007669"/>
    <property type="project" value="TreeGrafter"/>
</dbReference>
<evidence type="ECO:0000256" key="7">
    <source>
        <dbReference type="SAM" id="Phobius"/>
    </source>
</evidence>
<evidence type="ECO:0000256" key="4">
    <source>
        <dbReference type="ARBA" id="ARBA00022989"/>
    </source>
</evidence>
<feature type="transmembrane region" description="Helical" evidence="7">
    <location>
        <begin position="325"/>
        <end position="349"/>
    </location>
</feature>
<dbReference type="PANTHER" id="PTHR30572">
    <property type="entry name" value="MEMBRANE COMPONENT OF TRANSPORTER-RELATED"/>
    <property type="match status" value="1"/>
</dbReference>
<evidence type="ECO:0000256" key="1">
    <source>
        <dbReference type="ARBA" id="ARBA00004651"/>
    </source>
</evidence>
<keyword evidence="3 7" id="KW-0812">Transmembrane</keyword>
<gene>
    <name evidence="10" type="ORF">GEMHA0001_0098</name>
</gene>
<keyword evidence="11" id="KW-1185">Reference proteome</keyword>
<sequence length="802" mass="93327">MIKKYILNSIKFNRNKSKILLISSCISLVLLLVFTLIFFSVSTGLKNKNNQKFGEYDLQFGYIEKNVFFDNDKIRGIPIPYEKFNKLLVLELEDKTTIYGLENNSMELAKYQILNGNKELNTGEIVINKNYADKYKLEVGDTMTIYNNSYKISAIVSSNIQDSLSLKIFINLSDLQKNNKYKDKVNLLQLKTKANKEAIKQMLEQYFNDKKLKYDSMKSKELDYKKIRIYTPLFYIMVTGMFLTYIISLFGIFKMRIRSRFFEMTVLKRMGISHKNLNKIFIGENLILATVGSVLGIFLSGGIYLLSNSIFKKLDVSFEILSFSIFVFCAVVYLLLNQLIVFLVTYLLLRKEKNKYVDDIEVIHKKDSIINTKLRGKILSLLIINLLFSVLSKILDNENFKYLTVVVSIISFFIVFKHCFVGLYKLSEREKFFDISYPVKSFANNYKKYAMIMKLMVLSIVLLLFSFNFLSIFSNKVKENTLNQLPADYIITNADQNKSENFVNNNDLKYIMEKIRSNDIVEILYTKDYRIASNVPYSDDWRRLSEKSKVDINEIEIIKLDIEKRDKLRTFNVISGKKLNNNFLDNELILNEKLRGLLNLQLGDTLDLKDSRTGKLEKYVISTIIDNQFYPYNLVAIAPKTSKIETSNILSVEVYNTDNNTDTIKNYVNSNRHLEGLYTRDVISENLQFYNFVYFGLLFLNIFILIIFVINLFNSMILSLEERKAEIKILKNMGISLDKIRTFVIGEIYMNFIGVLLFSLLIIIYISLVLSLAIEVKLVLMIYGLLLASFIILLILSRRIVK</sequence>
<keyword evidence="4 7" id="KW-1133">Transmembrane helix</keyword>
<feature type="transmembrane region" description="Helical" evidence="7">
    <location>
        <begin position="233"/>
        <end position="253"/>
    </location>
</feature>
<dbReference type="GO" id="GO:0005886">
    <property type="term" value="C:plasma membrane"/>
    <property type="evidence" value="ECO:0007669"/>
    <property type="project" value="UniProtKB-SubCell"/>
</dbReference>
<feature type="transmembrane region" description="Helical" evidence="7">
    <location>
        <begin position="20"/>
        <end position="41"/>
    </location>
</feature>